<dbReference type="GO" id="GO:0005524">
    <property type="term" value="F:ATP binding"/>
    <property type="evidence" value="ECO:0007669"/>
    <property type="project" value="UniProtKB-KW"/>
</dbReference>
<keyword evidence="5" id="KW-0067">ATP-binding</keyword>
<dbReference type="PROSITE" id="PS50011">
    <property type="entry name" value="PROTEIN_KINASE_DOM"/>
    <property type="match status" value="1"/>
</dbReference>
<evidence type="ECO:0000256" key="7">
    <source>
        <dbReference type="SAM" id="Phobius"/>
    </source>
</evidence>
<feature type="domain" description="Protein kinase" evidence="8">
    <location>
        <begin position="1"/>
        <end position="249"/>
    </location>
</feature>
<keyword evidence="7" id="KW-0812">Transmembrane</keyword>
<dbReference type="Gene3D" id="1.10.510.10">
    <property type="entry name" value="Transferase(Phosphotransferase) domain 1"/>
    <property type="match status" value="1"/>
</dbReference>
<evidence type="ECO:0000256" key="3">
    <source>
        <dbReference type="ARBA" id="ARBA00022741"/>
    </source>
</evidence>
<keyword evidence="3" id="KW-0547">Nucleotide-binding</keyword>
<evidence type="ECO:0000256" key="4">
    <source>
        <dbReference type="ARBA" id="ARBA00022777"/>
    </source>
</evidence>
<dbReference type="PANTHER" id="PTHR43671">
    <property type="entry name" value="SERINE/THREONINE-PROTEIN KINASE NEK"/>
    <property type="match status" value="1"/>
</dbReference>
<evidence type="ECO:0000256" key="2">
    <source>
        <dbReference type="ARBA" id="ARBA00022679"/>
    </source>
</evidence>
<feature type="transmembrane region" description="Helical" evidence="7">
    <location>
        <begin position="418"/>
        <end position="440"/>
    </location>
</feature>
<organism evidence="9 10">
    <name type="scientific">Sorangium cellulosum So0157-2</name>
    <dbReference type="NCBI Taxonomy" id="1254432"/>
    <lineage>
        <taxon>Bacteria</taxon>
        <taxon>Pseudomonadati</taxon>
        <taxon>Myxococcota</taxon>
        <taxon>Polyangia</taxon>
        <taxon>Polyangiales</taxon>
        <taxon>Polyangiaceae</taxon>
        <taxon>Sorangium</taxon>
    </lineage>
</organism>
<dbReference type="eggNOG" id="COG0515">
    <property type="taxonomic scope" value="Bacteria"/>
</dbReference>
<dbReference type="PATRIC" id="fig|1254432.3.peg.8966"/>
<evidence type="ECO:0000313" key="10">
    <source>
        <dbReference type="Proteomes" id="UP000014803"/>
    </source>
</evidence>
<name>S4Y6J9_SORCE</name>
<dbReference type="InterPro" id="IPR050660">
    <property type="entry name" value="NEK_Ser/Thr_kinase"/>
</dbReference>
<keyword evidence="4" id="KW-0418">Kinase</keyword>
<dbReference type="SMART" id="SM00220">
    <property type="entry name" value="S_TKc"/>
    <property type="match status" value="1"/>
</dbReference>
<feature type="region of interest" description="Disordered" evidence="6">
    <location>
        <begin position="260"/>
        <end position="414"/>
    </location>
</feature>
<dbReference type="GO" id="GO:0004674">
    <property type="term" value="F:protein serine/threonine kinase activity"/>
    <property type="evidence" value="ECO:0007669"/>
    <property type="project" value="UniProtKB-EC"/>
</dbReference>
<dbReference type="STRING" id="1254432.SCE1572_39630"/>
<gene>
    <name evidence="9" type="ORF">SCE1572_39630</name>
</gene>
<feature type="compositionally biased region" description="Low complexity" evidence="6">
    <location>
        <begin position="399"/>
        <end position="414"/>
    </location>
</feature>
<dbReference type="EMBL" id="CP003969">
    <property type="protein sequence ID" value="AGP40081.1"/>
    <property type="molecule type" value="Genomic_DNA"/>
</dbReference>
<keyword evidence="7" id="KW-0472">Membrane</keyword>
<keyword evidence="7" id="KW-1133">Transmembrane helix</keyword>
<dbReference type="InterPro" id="IPR011009">
    <property type="entry name" value="Kinase-like_dom_sf"/>
</dbReference>
<evidence type="ECO:0000256" key="5">
    <source>
        <dbReference type="ARBA" id="ARBA00022840"/>
    </source>
</evidence>
<evidence type="ECO:0000259" key="8">
    <source>
        <dbReference type="PROSITE" id="PS50011"/>
    </source>
</evidence>
<dbReference type="Proteomes" id="UP000014803">
    <property type="component" value="Chromosome"/>
</dbReference>
<feature type="region of interest" description="Disordered" evidence="6">
    <location>
        <begin position="463"/>
        <end position="489"/>
    </location>
</feature>
<dbReference type="PANTHER" id="PTHR43671:SF13">
    <property type="entry name" value="SERINE_THREONINE-PROTEIN KINASE NEK2"/>
    <property type="match status" value="1"/>
</dbReference>
<dbReference type="KEGG" id="scu:SCE1572_39630"/>
<proteinExistence type="predicted"/>
<keyword evidence="2" id="KW-0808">Transferase</keyword>
<evidence type="ECO:0000256" key="6">
    <source>
        <dbReference type="SAM" id="MobiDB-lite"/>
    </source>
</evidence>
<dbReference type="Pfam" id="PF00069">
    <property type="entry name" value="Pkinase"/>
    <property type="match status" value="1"/>
</dbReference>
<evidence type="ECO:0000256" key="1">
    <source>
        <dbReference type="ARBA" id="ARBA00012513"/>
    </source>
</evidence>
<accession>S4Y6J9</accession>
<reference evidence="9 10" key="1">
    <citation type="journal article" date="2013" name="Sci. Rep.">
        <title>Extraordinary expansion of a Sorangium cellulosum genome from an alkaline milieu.</title>
        <authorList>
            <person name="Han K."/>
            <person name="Li Z.F."/>
            <person name="Peng R."/>
            <person name="Zhu L.P."/>
            <person name="Zhou T."/>
            <person name="Wang L.G."/>
            <person name="Li S.G."/>
            <person name="Zhang X.B."/>
            <person name="Hu W."/>
            <person name="Wu Z.H."/>
            <person name="Qin N."/>
            <person name="Li Y.Z."/>
        </authorList>
    </citation>
    <scope>NUCLEOTIDE SEQUENCE [LARGE SCALE GENOMIC DNA]</scope>
    <source>
        <strain evidence="9 10">So0157-2</strain>
    </source>
</reference>
<feature type="compositionally biased region" description="Basic and acidic residues" evidence="6">
    <location>
        <begin position="290"/>
        <end position="302"/>
    </location>
</feature>
<dbReference type="AlphaFoldDB" id="S4Y6J9"/>
<dbReference type="EC" id="2.7.11.1" evidence="1"/>
<feature type="compositionally biased region" description="Pro residues" evidence="6">
    <location>
        <begin position="467"/>
        <end position="483"/>
    </location>
</feature>
<dbReference type="HOGENOM" id="CLU_554226_0_0_7"/>
<protein>
    <recommendedName>
        <fullName evidence="1">non-specific serine/threonine protein kinase</fullName>
        <ecNumber evidence="1">2.7.11.1</ecNumber>
    </recommendedName>
</protein>
<evidence type="ECO:0000313" key="9">
    <source>
        <dbReference type="EMBL" id="AGP40081.1"/>
    </source>
</evidence>
<dbReference type="InterPro" id="IPR000719">
    <property type="entry name" value="Prot_kinase_dom"/>
</dbReference>
<sequence>MVAIGHVWEGHEILNEERGMVRHFLARQIGDKRDLVWLHVRDGTPLDETVFAEDIARLQHLSDEVPEIVRVLYGGVSGSVAWAATPVLSDAIPLVDATRENDLGPADLKVLIDIGRCLMRAHALSIIHGALSPDRVFIVGDGRYAITHFGFARLFQLGAEEARQDPYGYAPPELISGGRLGPRADVYGFGTLMYELLCKRALSPWAPHRSFPAGIPPVLQVMIKTALYEDPKRRQPSIEKMLSVLTPFAREWEGLGGPPELPHAHIFAEPSGSRRAPHEEAPISVEDEAERSVSGEQGRRASEFPTPRASDAPDAVKSVVPPRDDIAHAPPVATPRPSGAPDTLKSAMPPRNARDTVSHAPPVVSRLRSAELPDLDPMLPVLPPPSTPPRSPVLPVPPALSISPRSSGSTRRSSPVRLLGAVFTLAIVLGSAGALLLLWWQSPRRAAPRLARLVQHVQVAALRASTEPPPQPSDARQAPPPVEPRAVTGRRAVFTQQAVRTPSKDDDICYGLVACGQHKY</sequence>
<dbReference type="OrthoDB" id="5506265at2"/>
<dbReference type="SUPFAM" id="SSF56112">
    <property type="entry name" value="Protein kinase-like (PK-like)"/>
    <property type="match status" value="1"/>
</dbReference>
<feature type="compositionally biased region" description="Pro residues" evidence="6">
    <location>
        <begin position="380"/>
        <end position="398"/>
    </location>
</feature>